<dbReference type="PANTHER" id="PTHR14614:SF132">
    <property type="entry name" value="PROTEIN-LYSINE METHYLTRANSFERASE C42C1.13"/>
    <property type="match status" value="1"/>
</dbReference>
<comment type="caution">
    <text evidence="1">The sequence shown here is derived from an EMBL/GenBank/DDBJ whole genome shotgun (WGS) entry which is preliminary data.</text>
</comment>
<gene>
    <name evidence="1" type="ORF">C8034_v011761</name>
</gene>
<dbReference type="PANTHER" id="PTHR14614">
    <property type="entry name" value="HEPATOCELLULAR CARCINOMA-ASSOCIATED ANTIGEN"/>
    <property type="match status" value="1"/>
</dbReference>
<reference evidence="1 2" key="1">
    <citation type="submission" date="2018-11" db="EMBL/GenBank/DDBJ databases">
        <title>Genome sequence and assembly of Colletotrichum sidae.</title>
        <authorList>
            <person name="Gan P."/>
            <person name="Shirasu K."/>
        </authorList>
    </citation>
    <scope>NUCLEOTIDE SEQUENCE [LARGE SCALE GENOMIC DNA]</scope>
    <source>
        <strain evidence="1 2">CBS 518.97</strain>
    </source>
</reference>
<evidence type="ECO:0000313" key="1">
    <source>
        <dbReference type="EMBL" id="TEA17761.1"/>
    </source>
</evidence>
<dbReference type="Gene3D" id="3.40.50.150">
    <property type="entry name" value="Vaccinia Virus protein VP39"/>
    <property type="match status" value="1"/>
</dbReference>
<dbReference type="InterPro" id="IPR029063">
    <property type="entry name" value="SAM-dependent_MTases_sf"/>
</dbReference>
<keyword evidence="2" id="KW-1185">Reference proteome</keyword>
<protein>
    <submittedName>
        <fullName evidence="1">UPF0665 family protein</fullName>
    </submittedName>
</protein>
<dbReference type="SUPFAM" id="SSF53335">
    <property type="entry name" value="S-adenosyl-L-methionine-dependent methyltransferases"/>
    <property type="match status" value="1"/>
</dbReference>
<dbReference type="Pfam" id="PF10294">
    <property type="entry name" value="Methyltransf_16"/>
    <property type="match status" value="1"/>
</dbReference>
<organism evidence="1 2">
    <name type="scientific">Colletotrichum sidae</name>
    <dbReference type="NCBI Taxonomy" id="1347389"/>
    <lineage>
        <taxon>Eukaryota</taxon>
        <taxon>Fungi</taxon>
        <taxon>Dikarya</taxon>
        <taxon>Ascomycota</taxon>
        <taxon>Pezizomycotina</taxon>
        <taxon>Sordariomycetes</taxon>
        <taxon>Hypocreomycetidae</taxon>
        <taxon>Glomerellales</taxon>
        <taxon>Glomerellaceae</taxon>
        <taxon>Colletotrichum</taxon>
        <taxon>Colletotrichum orbiculare species complex</taxon>
    </lineage>
</organism>
<dbReference type="GO" id="GO:0005829">
    <property type="term" value="C:cytosol"/>
    <property type="evidence" value="ECO:0007669"/>
    <property type="project" value="TreeGrafter"/>
</dbReference>
<sequence>MSVSRLWLLTEGDPSVSAGHPLNMSTLESMLLGEDTINILELGCGVGILGIGLARILSRDDHGETQKTILMTDLPEAEERASANIDRLATTCAFSIRPEYENLDWDDGKLGSFGPLVQSRSWDLVVLSDCTYNVDALPALIDTWTAIHKQNVAKQPDHDHPSTTRVLVAMKVRHSDESRLWELVKEAGWAIAEEAVMPLPMLGGEAQEIFLYLFENQTQ</sequence>
<proteinExistence type="predicted"/>
<accession>A0A4R8THW7</accession>
<dbReference type="AlphaFoldDB" id="A0A4R8THW7"/>
<dbReference type="EMBL" id="QAPF01000080">
    <property type="protein sequence ID" value="TEA17761.1"/>
    <property type="molecule type" value="Genomic_DNA"/>
</dbReference>
<dbReference type="Proteomes" id="UP000295604">
    <property type="component" value="Unassembled WGS sequence"/>
</dbReference>
<dbReference type="GO" id="GO:0008757">
    <property type="term" value="F:S-adenosylmethionine-dependent methyltransferase activity"/>
    <property type="evidence" value="ECO:0007669"/>
    <property type="project" value="UniProtKB-ARBA"/>
</dbReference>
<dbReference type="InterPro" id="IPR019410">
    <property type="entry name" value="Methyltransf_16"/>
</dbReference>
<evidence type="ECO:0000313" key="2">
    <source>
        <dbReference type="Proteomes" id="UP000295604"/>
    </source>
</evidence>
<name>A0A4R8THW7_9PEZI</name>